<feature type="transmembrane region" description="Helical" evidence="1">
    <location>
        <begin position="12"/>
        <end position="29"/>
    </location>
</feature>
<feature type="transmembrane region" description="Helical" evidence="1">
    <location>
        <begin position="35"/>
        <end position="52"/>
    </location>
</feature>
<name>A0A9X4RSV9_STRSU</name>
<reference evidence="2" key="1">
    <citation type="submission" date="2022-07" db="EMBL/GenBank/DDBJ databases">
        <title>Whole Genome Sequencing of Streptococcus suis.</title>
        <authorList>
            <person name="Dai X."/>
            <person name="Huang J."/>
            <person name="Wang L."/>
        </authorList>
    </citation>
    <scope>NUCLEOTIDE SEQUENCE</scope>
    <source>
        <strain evidence="2">SFB2</strain>
    </source>
</reference>
<proteinExistence type="predicted"/>
<keyword evidence="1" id="KW-0812">Transmembrane</keyword>
<keyword evidence="1" id="KW-0472">Membrane</keyword>
<dbReference type="AlphaFoldDB" id="A0A9X4RSV9"/>
<dbReference type="EMBL" id="JANFML010000035">
    <property type="protein sequence ID" value="MDG4513009.1"/>
    <property type="molecule type" value="Genomic_DNA"/>
</dbReference>
<dbReference type="Proteomes" id="UP001152879">
    <property type="component" value="Unassembled WGS sequence"/>
</dbReference>
<gene>
    <name evidence="2" type="ORF">NOL15_09255</name>
</gene>
<evidence type="ECO:0000313" key="3">
    <source>
        <dbReference type="Proteomes" id="UP001152879"/>
    </source>
</evidence>
<evidence type="ECO:0000256" key="1">
    <source>
        <dbReference type="SAM" id="Phobius"/>
    </source>
</evidence>
<organism evidence="2 3">
    <name type="scientific">Streptococcus suis</name>
    <dbReference type="NCBI Taxonomy" id="1307"/>
    <lineage>
        <taxon>Bacteria</taxon>
        <taxon>Bacillati</taxon>
        <taxon>Bacillota</taxon>
        <taxon>Bacilli</taxon>
        <taxon>Lactobacillales</taxon>
        <taxon>Streptococcaceae</taxon>
        <taxon>Streptococcus</taxon>
    </lineage>
</organism>
<accession>A0A9X4RSV9</accession>
<protein>
    <submittedName>
        <fullName evidence="2">Uncharacterized protein</fullName>
    </submittedName>
</protein>
<comment type="caution">
    <text evidence="2">The sequence shown here is derived from an EMBL/GenBank/DDBJ whole genome shotgun (WGS) entry which is preliminary data.</text>
</comment>
<keyword evidence="1" id="KW-1133">Transmembrane helix</keyword>
<sequence>MEKIKFVKEIGYVILVAILLIAFIYRLGLSNVGKLELMIYVIFFSLALVHLLKRNKKK</sequence>
<evidence type="ECO:0000313" key="2">
    <source>
        <dbReference type="EMBL" id="MDG4513009.1"/>
    </source>
</evidence>